<dbReference type="STRING" id="307486.GCA_000807215_00745"/>
<gene>
    <name evidence="4" type="primary">carH</name>
    <name evidence="4" type="ORF">Ttaiw_01298</name>
</gene>
<dbReference type="Gene3D" id="3.40.50.280">
    <property type="entry name" value="Cobalamin-binding domain"/>
    <property type="match status" value="1"/>
</dbReference>
<dbReference type="GO" id="GO:0006355">
    <property type="term" value="P:regulation of DNA-templated transcription"/>
    <property type="evidence" value="ECO:0007669"/>
    <property type="project" value="InterPro"/>
</dbReference>
<accession>A0A554X8M5</accession>
<dbReference type="InterPro" id="IPR036724">
    <property type="entry name" value="Cobalamin-bd_sf"/>
</dbReference>
<proteinExistence type="predicted"/>
<dbReference type="Gene3D" id="1.10.1240.10">
    <property type="entry name" value="Methionine synthase domain"/>
    <property type="match status" value="1"/>
</dbReference>
<feature type="domain" description="B12-binding" evidence="3">
    <location>
        <begin position="194"/>
        <end position="320"/>
    </location>
</feature>
<dbReference type="InterPro" id="IPR036594">
    <property type="entry name" value="Meth_synthase_dom"/>
</dbReference>
<dbReference type="InterPro" id="IPR003759">
    <property type="entry name" value="Cbl-bd_cap"/>
</dbReference>
<dbReference type="InterPro" id="IPR000551">
    <property type="entry name" value="MerR-type_HTH_dom"/>
</dbReference>
<protein>
    <submittedName>
        <fullName evidence="4">HTH-type transcriptional repressor CarH</fullName>
    </submittedName>
</protein>
<evidence type="ECO:0000313" key="5">
    <source>
        <dbReference type="Proteomes" id="UP000317763"/>
    </source>
</evidence>
<dbReference type="GO" id="GO:0046872">
    <property type="term" value="F:metal ion binding"/>
    <property type="evidence" value="ECO:0007669"/>
    <property type="project" value="InterPro"/>
</dbReference>
<dbReference type="InterPro" id="IPR006158">
    <property type="entry name" value="Cobalamin-bd"/>
</dbReference>
<dbReference type="EMBL" id="VJOM01000011">
    <property type="protein sequence ID" value="TSE32187.1"/>
    <property type="molecule type" value="Genomic_DNA"/>
</dbReference>
<evidence type="ECO:0000259" key="3">
    <source>
        <dbReference type="PROSITE" id="PS51332"/>
    </source>
</evidence>
<reference evidence="4 5" key="1">
    <citation type="submission" date="2019-07" db="EMBL/GenBank/DDBJ databases">
        <title>Tepidimonas taiwanensis I1-1 draft genome.</title>
        <authorList>
            <person name="Da Costa M.S."/>
            <person name="Froufe H.J.C."/>
            <person name="Egas C."/>
            <person name="Albuquerque L."/>
        </authorList>
    </citation>
    <scope>NUCLEOTIDE SEQUENCE [LARGE SCALE GENOMIC DNA]</scope>
    <source>
        <strain evidence="4 5">I1-1</strain>
    </source>
</reference>
<dbReference type="Gene3D" id="1.10.1660.10">
    <property type="match status" value="1"/>
</dbReference>
<name>A0A554X8M5_9BURK</name>
<evidence type="ECO:0000313" key="4">
    <source>
        <dbReference type="EMBL" id="TSE32187.1"/>
    </source>
</evidence>
<dbReference type="Pfam" id="PF02310">
    <property type="entry name" value="B12-binding"/>
    <property type="match status" value="1"/>
</dbReference>
<dbReference type="Pfam" id="PF02607">
    <property type="entry name" value="B12-binding_2"/>
    <property type="match status" value="1"/>
</dbReference>
<dbReference type="PROSITE" id="PS51332">
    <property type="entry name" value="B12_BINDING"/>
    <property type="match status" value="1"/>
</dbReference>
<dbReference type="CDD" id="cd01104">
    <property type="entry name" value="HTH_MlrA-CarA"/>
    <property type="match status" value="1"/>
</dbReference>
<dbReference type="SUPFAM" id="SSF52242">
    <property type="entry name" value="Cobalamin (vitamin B12)-binding domain"/>
    <property type="match status" value="1"/>
</dbReference>
<dbReference type="Pfam" id="PF13411">
    <property type="entry name" value="MerR_1"/>
    <property type="match status" value="1"/>
</dbReference>
<feature type="domain" description="HTH merR-type" evidence="2">
    <location>
        <begin position="15"/>
        <end position="62"/>
    </location>
</feature>
<dbReference type="InterPro" id="IPR009061">
    <property type="entry name" value="DNA-bd_dom_put_sf"/>
</dbReference>
<dbReference type="Proteomes" id="UP000317763">
    <property type="component" value="Unassembled WGS sequence"/>
</dbReference>
<dbReference type="CDD" id="cd02065">
    <property type="entry name" value="B12-binding_like"/>
    <property type="match status" value="1"/>
</dbReference>
<dbReference type="PROSITE" id="PS50937">
    <property type="entry name" value="HTH_MERR_2"/>
    <property type="match status" value="1"/>
</dbReference>
<feature type="region of interest" description="Disordered" evidence="1">
    <location>
        <begin position="69"/>
        <end position="88"/>
    </location>
</feature>
<dbReference type="AlphaFoldDB" id="A0A554X8M5"/>
<sequence>MQDGWWHIADVERQTGIGKDTLRIWEKRYGFPRPCRDDRGERWYDGAQLQRLYAIKRLLDAGHRPGQVVPLGDGGLPPPVRDRRRQPQRREALAASVYPALLFAEVPDGDDAWAAIRTAQPQRLRELLRAAIDVHGLAAVLERTVAPLCVAVGDAWMRGEIGVYHEHLFTEAVQAVLREAIAAVDAGHAAGMRPPRVLLTTAPGEQHALGLLMAECMLALAGCERVLLGVSTPLMDIVEAAAASQADVVALSFSLQARRREVIDAVTQLRQRLPERVALWVGGAGAQRPLRHPPAGVRVFARVTDVSAQVAAWRQAQGAAA</sequence>
<evidence type="ECO:0000256" key="1">
    <source>
        <dbReference type="SAM" id="MobiDB-lite"/>
    </source>
</evidence>
<comment type="caution">
    <text evidence="4">The sequence shown here is derived from an EMBL/GenBank/DDBJ whole genome shotgun (WGS) entry which is preliminary data.</text>
</comment>
<dbReference type="GO" id="GO:0003677">
    <property type="term" value="F:DNA binding"/>
    <property type="evidence" value="ECO:0007669"/>
    <property type="project" value="InterPro"/>
</dbReference>
<organism evidence="4 5">
    <name type="scientific">Tepidimonas taiwanensis</name>
    <dbReference type="NCBI Taxonomy" id="307486"/>
    <lineage>
        <taxon>Bacteria</taxon>
        <taxon>Pseudomonadati</taxon>
        <taxon>Pseudomonadota</taxon>
        <taxon>Betaproteobacteria</taxon>
        <taxon>Burkholderiales</taxon>
        <taxon>Tepidimonas</taxon>
    </lineage>
</organism>
<keyword evidence="5" id="KW-1185">Reference proteome</keyword>
<dbReference type="GO" id="GO:0031419">
    <property type="term" value="F:cobalamin binding"/>
    <property type="evidence" value="ECO:0007669"/>
    <property type="project" value="InterPro"/>
</dbReference>
<dbReference type="SUPFAM" id="SSF46955">
    <property type="entry name" value="Putative DNA-binding domain"/>
    <property type="match status" value="1"/>
</dbReference>
<evidence type="ECO:0000259" key="2">
    <source>
        <dbReference type="PROSITE" id="PS50937"/>
    </source>
</evidence>